<proteinExistence type="predicted"/>
<name>A0A811Q4Y2_9POAL</name>
<evidence type="ECO:0008006" key="4">
    <source>
        <dbReference type="Google" id="ProtNLM"/>
    </source>
</evidence>
<dbReference type="PANTHER" id="PTHR23315">
    <property type="entry name" value="U BOX DOMAIN-CONTAINING"/>
    <property type="match status" value="1"/>
</dbReference>
<organism evidence="2 3">
    <name type="scientific">Miscanthus lutarioriparius</name>
    <dbReference type="NCBI Taxonomy" id="422564"/>
    <lineage>
        <taxon>Eukaryota</taxon>
        <taxon>Viridiplantae</taxon>
        <taxon>Streptophyta</taxon>
        <taxon>Embryophyta</taxon>
        <taxon>Tracheophyta</taxon>
        <taxon>Spermatophyta</taxon>
        <taxon>Magnoliopsida</taxon>
        <taxon>Liliopsida</taxon>
        <taxon>Poales</taxon>
        <taxon>Poaceae</taxon>
        <taxon>PACMAD clade</taxon>
        <taxon>Panicoideae</taxon>
        <taxon>Andropogonodae</taxon>
        <taxon>Andropogoneae</taxon>
        <taxon>Saccharinae</taxon>
        <taxon>Miscanthus</taxon>
    </lineage>
</organism>
<dbReference type="InterPro" id="IPR016024">
    <property type="entry name" value="ARM-type_fold"/>
</dbReference>
<protein>
    <recommendedName>
        <fullName evidence="4">RING-type E3 ubiquitin transferase</fullName>
    </recommendedName>
</protein>
<dbReference type="PANTHER" id="PTHR23315:SF260">
    <property type="entry name" value="U-BOX DOMAIN-CONTAINING PROTEIN 73"/>
    <property type="match status" value="1"/>
</dbReference>
<gene>
    <name evidence="2" type="ORF">NCGR_LOCUS34738</name>
</gene>
<accession>A0A811Q4Y2</accession>
<dbReference type="EMBL" id="CAJGYO010000008">
    <property type="protein sequence ID" value="CAD6250971.1"/>
    <property type="molecule type" value="Genomic_DNA"/>
</dbReference>
<keyword evidence="3" id="KW-1185">Reference proteome</keyword>
<reference evidence="2" key="1">
    <citation type="submission" date="2020-10" db="EMBL/GenBank/DDBJ databases">
        <authorList>
            <person name="Han B."/>
            <person name="Lu T."/>
            <person name="Zhao Q."/>
            <person name="Huang X."/>
            <person name="Zhao Y."/>
        </authorList>
    </citation>
    <scope>NUCLEOTIDE SEQUENCE</scope>
</reference>
<evidence type="ECO:0000256" key="1">
    <source>
        <dbReference type="ARBA" id="ARBA00022786"/>
    </source>
</evidence>
<evidence type="ECO:0000313" key="2">
    <source>
        <dbReference type="EMBL" id="CAD6250971.1"/>
    </source>
</evidence>
<dbReference type="AlphaFoldDB" id="A0A811Q4Y2"/>
<dbReference type="Proteomes" id="UP000604825">
    <property type="component" value="Unassembled WGS sequence"/>
</dbReference>
<dbReference type="SUPFAM" id="SSF57850">
    <property type="entry name" value="RING/U-box"/>
    <property type="match status" value="1"/>
</dbReference>
<evidence type="ECO:0000313" key="3">
    <source>
        <dbReference type="Proteomes" id="UP000604825"/>
    </source>
</evidence>
<dbReference type="InterPro" id="IPR011989">
    <property type="entry name" value="ARM-like"/>
</dbReference>
<dbReference type="SUPFAM" id="SSF48371">
    <property type="entry name" value="ARM repeat"/>
    <property type="match status" value="1"/>
</dbReference>
<dbReference type="OrthoDB" id="655609at2759"/>
<comment type="caution">
    <text evidence="2">The sequence shown here is derived from an EMBL/GenBank/DDBJ whole genome shotgun (WGS) entry which is preliminary data.</text>
</comment>
<sequence length="395" mass="44666">MARGWRRWRERGHCMRSVSAGGSGSRYLMERSHAEVWRPSSVSSSSRMTVGAVTDRVGASEECLVLDEMPSQGKDWISLGFHYKLHYIEEKVSVDQLYHRLFCSPNVCPSTKETLSHTLTAPNHLLRDMIAAWRLDHMARSSSNNADTLSIPVEPSEEQIQAILQKFSGHSVMQEQALHEIQLLSKTTKGEQPCLHKCAGLLPGLIDLQKNWKSTWSQELEEQRPGVILNLSVHRPNREILAGANQLPVLLKKIIHKLHKHGSPASHLAKVASIVAILSEFDMFRKRVLDIGGMEMLRDLLRIEDVFVRKEAVTAIRGLCADEEGKINAQSYNVPDALLEYLMRDVHKMEQVKNLEDFKERLRELSSGTLPMQTMLKVDTIINCLSKEFPAPVNP</sequence>
<dbReference type="Gene3D" id="1.25.10.10">
    <property type="entry name" value="Leucine-rich Repeat Variant"/>
    <property type="match status" value="1"/>
</dbReference>
<keyword evidence="1" id="KW-0833">Ubl conjugation pathway</keyword>